<keyword evidence="4" id="KW-1185">Reference proteome</keyword>
<keyword evidence="1" id="KW-0732">Signal</keyword>
<organism evidence="3 4">
    <name type="scientific">Microbacterium sediminicola</name>
    <dbReference type="NCBI Taxonomy" id="415210"/>
    <lineage>
        <taxon>Bacteria</taxon>
        <taxon>Bacillati</taxon>
        <taxon>Actinomycetota</taxon>
        <taxon>Actinomycetes</taxon>
        <taxon>Micrococcales</taxon>
        <taxon>Microbacteriaceae</taxon>
        <taxon>Microbacterium</taxon>
    </lineage>
</organism>
<evidence type="ECO:0000256" key="1">
    <source>
        <dbReference type="SAM" id="SignalP"/>
    </source>
</evidence>
<evidence type="ECO:0000259" key="2">
    <source>
        <dbReference type="Pfam" id="PF13407"/>
    </source>
</evidence>
<dbReference type="InterPro" id="IPR028082">
    <property type="entry name" value="Peripla_BP_I"/>
</dbReference>
<accession>A0ABN2IIQ7</accession>
<feature type="chain" id="PRO_5045235341" evidence="1">
    <location>
        <begin position="33"/>
        <end position="384"/>
    </location>
</feature>
<reference evidence="3 4" key="1">
    <citation type="journal article" date="2019" name="Int. J. Syst. Evol. Microbiol.">
        <title>The Global Catalogue of Microorganisms (GCM) 10K type strain sequencing project: providing services to taxonomists for standard genome sequencing and annotation.</title>
        <authorList>
            <consortium name="The Broad Institute Genomics Platform"/>
            <consortium name="The Broad Institute Genome Sequencing Center for Infectious Disease"/>
            <person name="Wu L."/>
            <person name="Ma J."/>
        </authorList>
    </citation>
    <scope>NUCLEOTIDE SEQUENCE [LARGE SCALE GENOMIC DNA]</scope>
    <source>
        <strain evidence="3 4">JCM 15577</strain>
    </source>
</reference>
<dbReference type="Pfam" id="PF13407">
    <property type="entry name" value="Peripla_BP_4"/>
    <property type="match status" value="1"/>
</dbReference>
<evidence type="ECO:0000313" key="4">
    <source>
        <dbReference type="Proteomes" id="UP001501690"/>
    </source>
</evidence>
<evidence type="ECO:0000313" key="3">
    <source>
        <dbReference type="EMBL" id="GAA1705407.1"/>
    </source>
</evidence>
<feature type="signal peptide" evidence="1">
    <location>
        <begin position="1"/>
        <end position="32"/>
    </location>
</feature>
<comment type="caution">
    <text evidence="3">The sequence shown here is derived from an EMBL/GenBank/DDBJ whole genome shotgun (WGS) entry which is preliminary data.</text>
</comment>
<dbReference type="Gene3D" id="3.40.50.2300">
    <property type="match status" value="2"/>
</dbReference>
<proteinExistence type="predicted"/>
<dbReference type="Proteomes" id="UP001501690">
    <property type="component" value="Unassembled WGS sequence"/>
</dbReference>
<sequence length="384" mass="39263">MNRTIRKKSRALLLAAGAAALALVISACSSSAAPDQSPTTDAPGIDAAAALQAAYDGVVGAPPTEAVPVAADQTAWVVSCGEISTTCAAPAAGAVEAASAIGWEASVCDGELNPDGWSACIRQGIAAAADVIITIGQDCAAESGALQEAATAGITTINVGGLDCEDPLFSGNVQMLDGYTYDDYWMKVGELQADWLIGQTDGAVKLLAIEFNDTQWGPLITAGLNARLADCADCEIVGSVQLSNADLATGALSQKFSTALLQHPDANAVAIPIDGWFLAGLAQAINASGRSDEVSVIGNFGSIPNWEIIRSNGGQDATVASAAEWNGWAGIDAALRVLAGQELLPAGIGLQVVDAETNLPDPGQPFVYTPAIDYQADYQAVWEQ</sequence>
<dbReference type="SUPFAM" id="SSF53822">
    <property type="entry name" value="Periplasmic binding protein-like I"/>
    <property type="match status" value="1"/>
</dbReference>
<gene>
    <name evidence="3" type="ORF">GCM10009808_24200</name>
</gene>
<dbReference type="InterPro" id="IPR025997">
    <property type="entry name" value="SBP_2_dom"/>
</dbReference>
<dbReference type="EMBL" id="BAAAPL010000002">
    <property type="protein sequence ID" value="GAA1705407.1"/>
    <property type="molecule type" value="Genomic_DNA"/>
</dbReference>
<name>A0ABN2IIQ7_9MICO</name>
<dbReference type="PROSITE" id="PS51257">
    <property type="entry name" value="PROKAR_LIPOPROTEIN"/>
    <property type="match status" value="1"/>
</dbReference>
<dbReference type="RefSeq" id="WP_344072974.1">
    <property type="nucleotide sequence ID" value="NZ_BAAAPL010000002.1"/>
</dbReference>
<feature type="domain" description="Periplasmic binding protein" evidence="2">
    <location>
        <begin position="89"/>
        <end position="342"/>
    </location>
</feature>
<protein>
    <submittedName>
        <fullName evidence="3">Substrate-binding domain-containing protein</fullName>
    </submittedName>
</protein>